<feature type="domain" description="FAS1" evidence="1">
    <location>
        <begin position="157"/>
        <end position="285"/>
    </location>
</feature>
<dbReference type="SUPFAM" id="SSF82153">
    <property type="entry name" value="FAS1 domain"/>
    <property type="match status" value="2"/>
</dbReference>
<dbReference type="STRING" id="35722.A0A0B7MQN7"/>
<sequence length="350" mass="37760">MFLRVIHAQQSFVNSTILESLKSISPALYQAIQSSSIAPELNDLLDQNITFFLPTDAALNASIVSGKLNFSSDAHSALNFLTLNGSHATATFSATRKFYTTNSNNQISIGPAISTNYQVDSDNYEIYSGLTKAKIVSQNIQCANGLIHVVDNFLQPAETPLDTISDLDQLEYMEGLLKSLNVSDTVSGLNKTILAPINEAWVAANGSALPFGTLIHNLKYLVIDGLYTSDMFLTGEPISYLSDYKKLPIVIQLQQDKVLVNGAARIVKTDIMTSCGIIHLIDTVLSADAMLELTKNTSVIANVTSNNGDAGNTTASKVPSHPASIAHRSHGISLDCVYLAVCFVSCLYFL</sequence>
<dbReference type="InterPro" id="IPR036378">
    <property type="entry name" value="FAS1_dom_sf"/>
</dbReference>
<dbReference type="PROSITE" id="PS50213">
    <property type="entry name" value="FAS1"/>
    <property type="match status" value="2"/>
</dbReference>
<evidence type="ECO:0000313" key="3">
    <source>
        <dbReference type="Proteomes" id="UP000054107"/>
    </source>
</evidence>
<accession>A0A0B7MQN7</accession>
<dbReference type="EMBL" id="LN719426">
    <property type="protein sequence ID" value="CEP08281.1"/>
    <property type="molecule type" value="Genomic_DNA"/>
</dbReference>
<feature type="domain" description="FAS1" evidence="1">
    <location>
        <begin position="1"/>
        <end position="154"/>
    </location>
</feature>
<protein>
    <recommendedName>
        <fullName evidence="1">FAS1 domain-containing protein</fullName>
    </recommendedName>
</protein>
<reference evidence="2 3" key="1">
    <citation type="submission" date="2014-09" db="EMBL/GenBank/DDBJ databases">
        <authorList>
            <person name="Ellenberger Sabrina"/>
        </authorList>
    </citation>
    <scope>NUCLEOTIDE SEQUENCE [LARGE SCALE GENOMIC DNA]</scope>
    <source>
        <strain evidence="2 3">CBS 412.66</strain>
    </source>
</reference>
<dbReference type="Gene3D" id="2.30.180.10">
    <property type="entry name" value="FAS1 domain"/>
    <property type="match status" value="2"/>
</dbReference>
<organism evidence="2 3">
    <name type="scientific">Parasitella parasitica</name>
    <dbReference type="NCBI Taxonomy" id="35722"/>
    <lineage>
        <taxon>Eukaryota</taxon>
        <taxon>Fungi</taxon>
        <taxon>Fungi incertae sedis</taxon>
        <taxon>Mucoromycota</taxon>
        <taxon>Mucoromycotina</taxon>
        <taxon>Mucoromycetes</taxon>
        <taxon>Mucorales</taxon>
        <taxon>Mucorineae</taxon>
        <taxon>Mucoraceae</taxon>
        <taxon>Parasitella</taxon>
    </lineage>
</organism>
<gene>
    <name evidence="2" type="primary">PARPA_01592.1 scaffold 1359</name>
</gene>
<name>A0A0B7MQN7_9FUNG</name>
<evidence type="ECO:0000313" key="2">
    <source>
        <dbReference type="EMBL" id="CEP08281.1"/>
    </source>
</evidence>
<evidence type="ECO:0000259" key="1">
    <source>
        <dbReference type="PROSITE" id="PS50213"/>
    </source>
</evidence>
<dbReference type="PANTHER" id="PTHR10900">
    <property type="entry name" value="PERIOSTIN-RELATED"/>
    <property type="match status" value="1"/>
</dbReference>
<dbReference type="SMART" id="SM00554">
    <property type="entry name" value="FAS1"/>
    <property type="match status" value="2"/>
</dbReference>
<dbReference type="OrthoDB" id="286301at2759"/>
<dbReference type="AlphaFoldDB" id="A0A0B7MQN7"/>
<dbReference type="Proteomes" id="UP000054107">
    <property type="component" value="Unassembled WGS sequence"/>
</dbReference>
<dbReference type="Pfam" id="PF02469">
    <property type="entry name" value="Fasciclin"/>
    <property type="match status" value="2"/>
</dbReference>
<keyword evidence="3" id="KW-1185">Reference proteome</keyword>
<dbReference type="InterPro" id="IPR050904">
    <property type="entry name" value="Adhesion/Biosynth-related"/>
</dbReference>
<dbReference type="GO" id="GO:0005615">
    <property type="term" value="C:extracellular space"/>
    <property type="evidence" value="ECO:0007669"/>
    <property type="project" value="TreeGrafter"/>
</dbReference>
<dbReference type="InterPro" id="IPR000782">
    <property type="entry name" value="FAS1_domain"/>
</dbReference>
<dbReference type="PANTHER" id="PTHR10900:SF77">
    <property type="entry name" value="FI19380P1"/>
    <property type="match status" value="1"/>
</dbReference>
<proteinExistence type="predicted"/>